<proteinExistence type="predicted"/>
<organism evidence="1 2">
    <name type="scientific">Pristionchus pacificus</name>
    <name type="common">Parasitic nematode worm</name>
    <dbReference type="NCBI Taxonomy" id="54126"/>
    <lineage>
        <taxon>Eukaryota</taxon>
        <taxon>Metazoa</taxon>
        <taxon>Ecdysozoa</taxon>
        <taxon>Nematoda</taxon>
        <taxon>Chromadorea</taxon>
        <taxon>Rhabditida</taxon>
        <taxon>Rhabditina</taxon>
        <taxon>Diplogasteromorpha</taxon>
        <taxon>Diplogasteroidea</taxon>
        <taxon>Neodiplogasteridae</taxon>
        <taxon>Pristionchus</taxon>
    </lineage>
</organism>
<gene>
    <name evidence="1" type="primary">WBGene00204397</name>
</gene>
<evidence type="ECO:0000313" key="1">
    <source>
        <dbReference type="EnsemblMetazoa" id="PPA31532.1"/>
    </source>
</evidence>
<evidence type="ECO:0000313" key="2">
    <source>
        <dbReference type="Proteomes" id="UP000005239"/>
    </source>
</evidence>
<reference evidence="1" key="2">
    <citation type="submission" date="2022-06" db="UniProtKB">
        <authorList>
            <consortium name="EnsemblMetazoa"/>
        </authorList>
    </citation>
    <scope>IDENTIFICATION</scope>
    <source>
        <strain evidence="1">PS312</strain>
    </source>
</reference>
<dbReference type="EnsemblMetazoa" id="PPA31532.1">
    <property type="protein sequence ID" value="PPA31532.1"/>
    <property type="gene ID" value="WBGene00204397"/>
</dbReference>
<name>A0A2A6CZZ2_PRIPA</name>
<accession>A0A8R1UKF3</accession>
<sequence length="69" mass="8434">MVEEKNDDVNNKMREVIRRLKMILRMMDRRIEEAISHYINGQEKEEKRERVSSLFVDLGEKVDEIDRRI</sequence>
<accession>A0A2A6CZZ2</accession>
<dbReference type="AlphaFoldDB" id="A0A2A6CZZ2"/>
<keyword evidence="2" id="KW-1185">Reference proteome</keyword>
<reference evidence="2" key="1">
    <citation type="journal article" date="2008" name="Nat. Genet.">
        <title>The Pristionchus pacificus genome provides a unique perspective on nematode lifestyle and parasitism.</title>
        <authorList>
            <person name="Dieterich C."/>
            <person name="Clifton S.W."/>
            <person name="Schuster L.N."/>
            <person name="Chinwalla A."/>
            <person name="Delehaunty K."/>
            <person name="Dinkelacker I."/>
            <person name="Fulton L."/>
            <person name="Fulton R."/>
            <person name="Godfrey J."/>
            <person name="Minx P."/>
            <person name="Mitreva M."/>
            <person name="Roeseler W."/>
            <person name="Tian H."/>
            <person name="Witte H."/>
            <person name="Yang S.P."/>
            <person name="Wilson R.K."/>
            <person name="Sommer R.J."/>
        </authorList>
    </citation>
    <scope>NUCLEOTIDE SEQUENCE [LARGE SCALE GENOMIC DNA]</scope>
    <source>
        <strain evidence="2">PS312</strain>
    </source>
</reference>
<dbReference type="Proteomes" id="UP000005239">
    <property type="component" value="Unassembled WGS sequence"/>
</dbReference>
<protein>
    <submittedName>
        <fullName evidence="1">Uncharacterized protein</fullName>
    </submittedName>
</protein>